<evidence type="ECO:0008006" key="3">
    <source>
        <dbReference type="Google" id="ProtNLM"/>
    </source>
</evidence>
<dbReference type="RefSeq" id="WP_380602994.1">
    <property type="nucleotide sequence ID" value="NZ_JBHSDU010000015.1"/>
</dbReference>
<name>A0ABV8T2B9_9GAMM</name>
<organism evidence="1 2">
    <name type="scientific">Steroidobacter flavus</name>
    <dbReference type="NCBI Taxonomy" id="1842136"/>
    <lineage>
        <taxon>Bacteria</taxon>
        <taxon>Pseudomonadati</taxon>
        <taxon>Pseudomonadota</taxon>
        <taxon>Gammaproteobacteria</taxon>
        <taxon>Steroidobacterales</taxon>
        <taxon>Steroidobacteraceae</taxon>
        <taxon>Steroidobacter</taxon>
    </lineage>
</organism>
<dbReference type="EMBL" id="JBHSDU010000015">
    <property type="protein sequence ID" value="MFC4313028.1"/>
    <property type="molecule type" value="Genomic_DNA"/>
</dbReference>
<sequence>MDWVHPKDARGRYIPLLDGADYLGHVRRWEEEAAKWQEGLEHDLGSDEWRPIPEELRALTYAEYVGERPDPQNYMPRWSETECLGYQMYEEVTDGTPLSPVCRSPEELARWLVDHGANAFAGTTANYDEWLYVARGGRAGSAAVSSGEVVADFRVHASSGSP</sequence>
<keyword evidence="2" id="KW-1185">Reference proteome</keyword>
<accession>A0ABV8T2B9</accession>
<evidence type="ECO:0000313" key="1">
    <source>
        <dbReference type="EMBL" id="MFC4313028.1"/>
    </source>
</evidence>
<comment type="caution">
    <text evidence="1">The sequence shown here is derived from an EMBL/GenBank/DDBJ whole genome shotgun (WGS) entry which is preliminary data.</text>
</comment>
<reference evidence="2" key="1">
    <citation type="journal article" date="2019" name="Int. J. Syst. Evol. Microbiol.">
        <title>The Global Catalogue of Microorganisms (GCM) 10K type strain sequencing project: providing services to taxonomists for standard genome sequencing and annotation.</title>
        <authorList>
            <consortium name="The Broad Institute Genomics Platform"/>
            <consortium name="The Broad Institute Genome Sequencing Center for Infectious Disease"/>
            <person name="Wu L."/>
            <person name="Ma J."/>
        </authorList>
    </citation>
    <scope>NUCLEOTIDE SEQUENCE [LARGE SCALE GENOMIC DNA]</scope>
    <source>
        <strain evidence="2">CGMCC 1.10759</strain>
    </source>
</reference>
<proteinExistence type="predicted"/>
<protein>
    <recommendedName>
        <fullName evidence="3">Amidase</fullName>
    </recommendedName>
</protein>
<gene>
    <name evidence="1" type="ORF">ACFPN2_28350</name>
</gene>
<evidence type="ECO:0000313" key="2">
    <source>
        <dbReference type="Proteomes" id="UP001595904"/>
    </source>
</evidence>
<dbReference type="Proteomes" id="UP001595904">
    <property type="component" value="Unassembled WGS sequence"/>
</dbReference>